<proteinExistence type="predicted"/>
<protein>
    <submittedName>
        <fullName evidence="1">Uncharacterized protein</fullName>
    </submittedName>
</protein>
<evidence type="ECO:0000313" key="2">
    <source>
        <dbReference type="Proteomes" id="UP000254174"/>
    </source>
</evidence>
<name>A0A377D6F8_ECOLX</name>
<gene>
    <name evidence="1" type="ORF">NCTC7922_03101</name>
</gene>
<evidence type="ECO:0000313" key="1">
    <source>
        <dbReference type="EMBL" id="STM16682.1"/>
    </source>
</evidence>
<dbReference type="AlphaFoldDB" id="A0A377D6F8"/>
<dbReference type="EMBL" id="UGFC01000006">
    <property type="protein sequence ID" value="STM16682.1"/>
    <property type="molecule type" value="Genomic_DNA"/>
</dbReference>
<organism evidence="1 2">
    <name type="scientific">Escherichia coli</name>
    <dbReference type="NCBI Taxonomy" id="562"/>
    <lineage>
        <taxon>Bacteria</taxon>
        <taxon>Pseudomonadati</taxon>
        <taxon>Pseudomonadota</taxon>
        <taxon>Gammaproteobacteria</taxon>
        <taxon>Enterobacterales</taxon>
        <taxon>Enterobacteriaceae</taxon>
        <taxon>Escherichia</taxon>
    </lineage>
</organism>
<reference evidence="1 2" key="1">
    <citation type="submission" date="2018-06" db="EMBL/GenBank/DDBJ databases">
        <authorList>
            <consortium name="Pathogen Informatics"/>
            <person name="Doyle S."/>
        </authorList>
    </citation>
    <scope>NUCLEOTIDE SEQUENCE [LARGE SCALE GENOMIC DNA]</scope>
    <source>
        <strain evidence="1 2">NCTC7922</strain>
    </source>
</reference>
<dbReference type="Proteomes" id="UP000254174">
    <property type="component" value="Unassembled WGS sequence"/>
</dbReference>
<sequence length="183" mass="19380">MFVGWISRDSVASGNLHPMCSSSCAPNCINSSFSSALKRPKNSSSTLSPIGIAAASTFSPSAVSQTKRHRLSAVSCSRLTKPRFSILANISASVALVLTAASISATCSIPGLSAMARITAYCGWSGQVTRPWLKPGRYHRQADYRRHHACRPGQPWSLQPAGGGFTGNQSLAEKLTAMLAARK</sequence>
<accession>A0A377D6F8</accession>